<dbReference type="RefSeq" id="WP_189500791.1">
    <property type="nucleotide sequence ID" value="NZ_BMZQ01000001.1"/>
</dbReference>
<dbReference type="Gene3D" id="3.30.565.10">
    <property type="entry name" value="Histidine kinase-like ATPase, C-terminal domain"/>
    <property type="match status" value="1"/>
</dbReference>
<reference evidence="9" key="1">
    <citation type="journal article" date="2014" name="Int. J. Syst. Evol. Microbiol.">
        <title>Complete genome sequence of Corynebacterium casei LMG S-19264T (=DSM 44701T), isolated from a smear-ripened cheese.</title>
        <authorList>
            <consortium name="US DOE Joint Genome Institute (JGI-PGF)"/>
            <person name="Walter F."/>
            <person name="Albersmeier A."/>
            <person name="Kalinowski J."/>
            <person name="Ruckert C."/>
        </authorList>
    </citation>
    <scope>NUCLEOTIDE SEQUENCE</scope>
    <source>
        <strain evidence="9">KCTC 42249</strain>
    </source>
</reference>
<sequence>MTAFEDAKQRAELEADNARLRRLLDQRDAPGELRHRLANTLAMLRTIIRKSAETKRDLDAYVGHIEDRISTVAHVHAAVDKHGGVELQSLLANELLHYGAKEGEQVKLDGPYLLLEPTAGQVFALAVHELAVNAVEHGALGMGEGRVDVAWKVDRDGDEMLVTFTWKESGQTGLSEGRHKGFGTEVLTQMLAYEMKATTALAVEADGLRCTIRLPLPPRIGSVREA</sequence>
<keyword evidence="10" id="KW-1185">Reference proteome</keyword>
<dbReference type="PANTHER" id="PTHR41523:SF8">
    <property type="entry name" value="ETHYLENE RESPONSE SENSOR PROTEIN"/>
    <property type="match status" value="1"/>
</dbReference>
<dbReference type="GO" id="GO:0005524">
    <property type="term" value="F:ATP binding"/>
    <property type="evidence" value="ECO:0007669"/>
    <property type="project" value="UniProtKB-KW"/>
</dbReference>
<dbReference type="InterPro" id="IPR036890">
    <property type="entry name" value="HATPase_C_sf"/>
</dbReference>
<name>A0A8J3DRZ7_9HYPH</name>
<dbReference type="InterPro" id="IPR011102">
    <property type="entry name" value="Sig_transdc_His_kinase_HWE"/>
</dbReference>
<proteinExistence type="predicted"/>
<evidence type="ECO:0000256" key="5">
    <source>
        <dbReference type="ARBA" id="ARBA00022741"/>
    </source>
</evidence>
<evidence type="ECO:0000256" key="7">
    <source>
        <dbReference type="ARBA" id="ARBA00022840"/>
    </source>
</evidence>
<keyword evidence="7" id="KW-0067">ATP-binding</keyword>
<organism evidence="9 10">
    <name type="scientific">Tianweitania populi</name>
    <dbReference type="NCBI Taxonomy" id="1607949"/>
    <lineage>
        <taxon>Bacteria</taxon>
        <taxon>Pseudomonadati</taxon>
        <taxon>Pseudomonadota</taxon>
        <taxon>Alphaproteobacteria</taxon>
        <taxon>Hyphomicrobiales</taxon>
        <taxon>Phyllobacteriaceae</taxon>
        <taxon>Tianweitania</taxon>
    </lineage>
</organism>
<evidence type="ECO:0000256" key="6">
    <source>
        <dbReference type="ARBA" id="ARBA00022777"/>
    </source>
</evidence>
<evidence type="ECO:0000256" key="4">
    <source>
        <dbReference type="ARBA" id="ARBA00022679"/>
    </source>
</evidence>
<comment type="catalytic activity">
    <reaction evidence="1">
        <text>ATP + protein L-histidine = ADP + protein N-phospho-L-histidine.</text>
        <dbReference type="EC" id="2.7.13.3"/>
    </reaction>
</comment>
<evidence type="ECO:0000256" key="3">
    <source>
        <dbReference type="ARBA" id="ARBA00022553"/>
    </source>
</evidence>
<keyword evidence="5" id="KW-0547">Nucleotide-binding</keyword>
<dbReference type="SMART" id="SM00911">
    <property type="entry name" value="HWE_HK"/>
    <property type="match status" value="1"/>
</dbReference>
<dbReference type="GO" id="GO:0004673">
    <property type="term" value="F:protein histidine kinase activity"/>
    <property type="evidence" value="ECO:0007669"/>
    <property type="project" value="UniProtKB-EC"/>
</dbReference>
<keyword evidence="4" id="KW-0808">Transferase</keyword>
<dbReference type="AlphaFoldDB" id="A0A8J3DRZ7"/>
<evidence type="ECO:0000313" key="9">
    <source>
        <dbReference type="EMBL" id="GHD05099.1"/>
    </source>
</evidence>
<keyword evidence="3" id="KW-0597">Phosphoprotein</keyword>
<dbReference type="Pfam" id="PF07536">
    <property type="entry name" value="HWE_HK"/>
    <property type="match status" value="1"/>
</dbReference>
<evidence type="ECO:0000313" key="10">
    <source>
        <dbReference type="Proteomes" id="UP000630142"/>
    </source>
</evidence>
<dbReference type="Proteomes" id="UP000630142">
    <property type="component" value="Unassembled WGS sequence"/>
</dbReference>
<evidence type="ECO:0000256" key="2">
    <source>
        <dbReference type="ARBA" id="ARBA00012438"/>
    </source>
</evidence>
<accession>A0A8J3DRZ7</accession>
<feature type="domain" description="Signal transduction histidine kinase HWE region" evidence="8">
    <location>
        <begin position="32"/>
        <end position="112"/>
    </location>
</feature>
<dbReference type="EC" id="2.7.13.3" evidence="2"/>
<protein>
    <recommendedName>
        <fullName evidence="2">histidine kinase</fullName>
        <ecNumber evidence="2">2.7.13.3</ecNumber>
    </recommendedName>
</protein>
<reference evidence="9" key="2">
    <citation type="submission" date="2020-09" db="EMBL/GenBank/DDBJ databases">
        <authorList>
            <person name="Sun Q."/>
            <person name="Kim S."/>
        </authorList>
    </citation>
    <scope>NUCLEOTIDE SEQUENCE</scope>
    <source>
        <strain evidence="9">KCTC 42249</strain>
    </source>
</reference>
<evidence type="ECO:0000256" key="1">
    <source>
        <dbReference type="ARBA" id="ARBA00000085"/>
    </source>
</evidence>
<dbReference type="PANTHER" id="PTHR41523">
    <property type="entry name" value="TWO-COMPONENT SYSTEM SENSOR PROTEIN"/>
    <property type="match status" value="1"/>
</dbReference>
<keyword evidence="6" id="KW-0418">Kinase</keyword>
<comment type="caution">
    <text evidence="9">The sequence shown here is derived from an EMBL/GenBank/DDBJ whole genome shotgun (WGS) entry which is preliminary data.</text>
</comment>
<evidence type="ECO:0000259" key="8">
    <source>
        <dbReference type="SMART" id="SM00911"/>
    </source>
</evidence>
<gene>
    <name evidence="9" type="ORF">GCM10016234_00660</name>
</gene>
<dbReference type="EMBL" id="BMZQ01000001">
    <property type="protein sequence ID" value="GHD05099.1"/>
    <property type="molecule type" value="Genomic_DNA"/>
</dbReference>